<protein>
    <submittedName>
        <fullName evidence="1">(Mediterranean fruit fly) hypothetical protein</fullName>
    </submittedName>
</protein>
<name>A0A811V850_CERCA</name>
<keyword evidence="2" id="KW-1185">Reference proteome</keyword>
<evidence type="ECO:0000313" key="2">
    <source>
        <dbReference type="Proteomes" id="UP000606786"/>
    </source>
</evidence>
<dbReference type="EMBL" id="CAJHJT010000034">
    <property type="protein sequence ID" value="CAD7005793.1"/>
    <property type="molecule type" value="Genomic_DNA"/>
</dbReference>
<organism evidence="1 2">
    <name type="scientific">Ceratitis capitata</name>
    <name type="common">Mediterranean fruit fly</name>
    <name type="synonym">Tephritis capitata</name>
    <dbReference type="NCBI Taxonomy" id="7213"/>
    <lineage>
        <taxon>Eukaryota</taxon>
        <taxon>Metazoa</taxon>
        <taxon>Ecdysozoa</taxon>
        <taxon>Arthropoda</taxon>
        <taxon>Hexapoda</taxon>
        <taxon>Insecta</taxon>
        <taxon>Pterygota</taxon>
        <taxon>Neoptera</taxon>
        <taxon>Endopterygota</taxon>
        <taxon>Diptera</taxon>
        <taxon>Brachycera</taxon>
        <taxon>Muscomorpha</taxon>
        <taxon>Tephritoidea</taxon>
        <taxon>Tephritidae</taxon>
        <taxon>Ceratitis</taxon>
        <taxon>Ceratitis</taxon>
    </lineage>
</organism>
<dbReference type="Proteomes" id="UP000606786">
    <property type="component" value="Unassembled WGS sequence"/>
</dbReference>
<gene>
    <name evidence="1" type="ORF">CCAP1982_LOCUS14142</name>
</gene>
<reference evidence="1" key="1">
    <citation type="submission" date="2020-11" db="EMBL/GenBank/DDBJ databases">
        <authorList>
            <person name="Whitehead M."/>
        </authorList>
    </citation>
    <scope>NUCLEOTIDE SEQUENCE</scope>
    <source>
        <strain evidence="1">EGII</strain>
    </source>
</reference>
<sequence length="60" mass="6821">MPRTRYNATRGDGQIRTVQDRTASCNSLNGVNASKEEEIYFFIDAKSVSRVLNWAQNVIK</sequence>
<dbReference type="AlphaFoldDB" id="A0A811V850"/>
<comment type="caution">
    <text evidence="1">The sequence shown here is derived from an EMBL/GenBank/DDBJ whole genome shotgun (WGS) entry which is preliminary data.</text>
</comment>
<accession>A0A811V850</accession>
<evidence type="ECO:0000313" key="1">
    <source>
        <dbReference type="EMBL" id="CAD7005793.1"/>
    </source>
</evidence>
<proteinExistence type="predicted"/>